<comment type="catalytic activity">
    <reaction evidence="8">
        <text>RNA(n) + a ribonucleoside 5'-triphosphate = RNA(n+1) + diphosphate</text>
        <dbReference type="Rhea" id="RHEA:21248"/>
        <dbReference type="Rhea" id="RHEA-COMP:14527"/>
        <dbReference type="Rhea" id="RHEA-COMP:17342"/>
        <dbReference type="ChEBI" id="CHEBI:33019"/>
        <dbReference type="ChEBI" id="CHEBI:61557"/>
        <dbReference type="ChEBI" id="CHEBI:140395"/>
        <dbReference type="EC" id="2.7.7.48"/>
    </reaction>
</comment>
<dbReference type="GO" id="GO:0046872">
    <property type="term" value="F:metal ion binding"/>
    <property type="evidence" value="ECO:0007669"/>
    <property type="project" value="UniProtKB-KW"/>
</dbReference>
<dbReference type="GeneID" id="80397018"/>
<dbReference type="EC" id="2.7.7.48" evidence="1"/>
<keyword evidence="12" id="KW-1185">Reference proteome</keyword>
<dbReference type="Pfam" id="PF03431">
    <property type="entry name" value="RNA_replicase_B"/>
    <property type="match status" value="1"/>
</dbReference>
<keyword evidence="5" id="KW-0547">Nucleotide-binding</keyword>
<dbReference type="EMBL" id="BK013755">
    <property type="protein sequence ID" value="DAD51215.1"/>
    <property type="molecule type" value="Genomic_RNA"/>
</dbReference>
<evidence type="ECO:0000256" key="6">
    <source>
        <dbReference type="ARBA" id="ARBA00022953"/>
    </source>
</evidence>
<gene>
    <name evidence="11" type="primary">SRR7976326_2_5</name>
</gene>
<evidence type="ECO:0000256" key="7">
    <source>
        <dbReference type="ARBA" id="ARBA00030248"/>
    </source>
</evidence>
<evidence type="ECO:0000313" key="12">
    <source>
        <dbReference type="Proteomes" id="UP000681953"/>
    </source>
</evidence>
<keyword evidence="9" id="KW-0479">Metal-binding</keyword>
<evidence type="ECO:0000256" key="5">
    <source>
        <dbReference type="ARBA" id="ARBA00022741"/>
    </source>
</evidence>
<keyword evidence="3" id="KW-0808">Transferase</keyword>
<feature type="domain" description="RdRp catalytic" evidence="10">
    <location>
        <begin position="237"/>
        <end position="384"/>
    </location>
</feature>
<keyword evidence="4" id="KW-0548">Nucleotidyltransferase</keyword>
<dbReference type="GO" id="GO:0000166">
    <property type="term" value="F:nucleotide binding"/>
    <property type="evidence" value="ECO:0007669"/>
    <property type="project" value="UniProtKB-KW"/>
</dbReference>
<reference evidence="11" key="1">
    <citation type="submission" date="2020-09" db="EMBL/GenBank/DDBJ databases">
        <title>Leviviricetes taxonomy.</title>
        <authorList>
            <person name="Stockdale S.R."/>
            <person name="Callanan J."/>
            <person name="Adriaenssens E.M."/>
            <person name="Kuhn J.H."/>
            <person name="Rumnieks J."/>
            <person name="Shkoporov A."/>
            <person name="Draper L.A."/>
            <person name="Ross P."/>
            <person name="Hill C."/>
        </authorList>
    </citation>
    <scope>NUCLEOTIDE SEQUENCE</scope>
</reference>
<keyword evidence="2 11" id="KW-0696">RNA-directed RNA polymerase</keyword>
<evidence type="ECO:0000256" key="9">
    <source>
        <dbReference type="PIRSR" id="PIRSR605093-1"/>
    </source>
</evidence>
<evidence type="ECO:0000256" key="4">
    <source>
        <dbReference type="ARBA" id="ARBA00022695"/>
    </source>
</evidence>
<keyword evidence="9" id="KW-0460">Magnesium</keyword>
<sequence>MISVTALFKAVKSDILGNYPDLANSAIEMMSGDANRVAAALLIENFTKKQVMELDEKRCNTTALTTFLKVNEAVGKQSQVPIFEWEAELMGCFNKAVYEFFNPNGMPLLHEWSEIVSHGDLGTGSNQLVTSTDFYSKMFASPLSVSHSDLYDIYRRAIDRNFKWSQAEETRLSQGYSVVVCDANKLGFVAKNDKTSRVIATEPTLNMFFQRGISNLIERRLGDYGVDLATQPDRNRELARRGSISGHLATIDLKSASDSIGKLVLEHIPKSQRSFLLKTRCSRTILPHNLGRLVGGSVRLEMLSTMGNGYTSSLQTAIFMCVILAAFDYARVKPSGNKGPDYLLNWGVFGDDIIVPTGRVLRYTMRILALLGFTVNSEKSFIEGPFRESCGGDFYRGVNVRPVHAKDWSTRESLFTTFNRVDWWCTKHFELLTLKRVLAKAIMRTGSVFLVPLHFPDDSGIQVSYRTAVRNLRKDLNGAIITRYRRAVSSGLAVVGAECSTQFVVTQDGELEDANSPGLLVACLRGSVKSVRNGVQKIPGRADCNRYATRVAHVPNWDSPVAHRETGYLPKGFLPRPLY</sequence>
<dbReference type="KEGG" id="vg:80397018"/>
<feature type="binding site" evidence="9">
    <location>
        <position position="351"/>
    </location>
    <ligand>
        <name>Mg(2+)</name>
        <dbReference type="ChEBI" id="CHEBI:18420"/>
        <label>2</label>
    </ligand>
</feature>
<evidence type="ECO:0000313" key="11">
    <source>
        <dbReference type="EMBL" id="DAD51215.1"/>
    </source>
</evidence>
<keyword evidence="6" id="KW-0693">Viral RNA replication</keyword>
<organism evidence="11 12">
    <name type="scientific">ssRNA phage SRR7976326_2</name>
    <dbReference type="NCBI Taxonomy" id="2786726"/>
    <lineage>
        <taxon>Viruses</taxon>
        <taxon>Riboviria</taxon>
        <taxon>Orthornavirae</taxon>
        <taxon>Lenarviricota</taxon>
        <taxon>Leviviricetes</taxon>
        <taxon>Norzivirales</taxon>
        <taxon>Atkinsviridae</taxon>
        <taxon>Kudohovirus</taxon>
        <taxon>Kudohovirus pelocola</taxon>
    </lineage>
</organism>
<dbReference type="GO" id="GO:0039694">
    <property type="term" value="P:viral RNA genome replication"/>
    <property type="evidence" value="ECO:0007669"/>
    <property type="project" value="InterPro"/>
</dbReference>
<dbReference type="RefSeq" id="YP_010768820.1">
    <property type="nucleotide sequence ID" value="NC_073798.1"/>
</dbReference>
<dbReference type="InterPro" id="IPR005093">
    <property type="entry name" value="RNArep_beta"/>
</dbReference>
<evidence type="ECO:0000256" key="3">
    <source>
        <dbReference type="ARBA" id="ARBA00022679"/>
    </source>
</evidence>
<protein>
    <recommendedName>
        <fullName evidence="1">RNA-directed RNA polymerase</fullName>
        <ecNumber evidence="1">2.7.7.48</ecNumber>
    </recommendedName>
    <alternativeName>
        <fullName evidence="7">RNA replicase beta chain</fullName>
    </alternativeName>
</protein>
<comment type="cofactor">
    <cofactor evidence="9">
        <name>Mg(2+)</name>
        <dbReference type="ChEBI" id="CHEBI:18420"/>
    </cofactor>
    <text evidence="9">Binds 2 Mg(2+) per subunit.</text>
</comment>
<evidence type="ECO:0000259" key="10">
    <source>
        <dbReference type="PROSITE" id="PS50522"/>
    </source>
</evidence>
<feature type="binding site" evidence="9">
    <location>
        <position position="252"/>
    </location>
    <ligand>
        <name>Mg(2+)</name>
        <dbReference type="ChEBI" id="CHEBI:18420"/>
        <label>2</label>
    </ligand>
</feature>
<proteinExistence type="predicted"/>
<evidence type="ECO:0000256" key="8">
    <source>
        <dbReference type="ARBA" id="ARBA00048744"/>
    </source>
</evidence>
<dbReference type="Proteomes" id="UP000681953">
    <property type="component" value="Segment"/>
</dbReference>
<name>A0A8S5L1A7_9VIRU</name>
<dbReference type="PROSITE" id="PS50522">
    <property type="entry name" value="RDRP_PHAGE"/>
    <property type="match status" value="1"/>
</dbReference>
<accession>A0A8S5L1A7</accession>
<dbReference type="InterPro" id="IPR007096">
    <property type="entry name" value="RNA-dir_Rpol_cat_phage"/>
</dbReference>
<feature type="binding site" evidence="9">
    <location>
        <position position="352"/>
    </location>
    <ligand>
        <name>Mg(2+)</name>
        <dbReference type="ChEBI" id="CHEBI:18420"/>
        <label>2</label>
    </ligand>
</feature>
<dbReference type="GO" id="GO:0003968">
    <property type="term" value="F:RNA-directed RNA polymerase activity"/>
    <property type="evidence" value="ECO:0007669"/>
    <property type="project" value="UniProtKB-KW"/>
</dbReference>
<evidence type="ECO:0000256" key="2">
    <source>
        <dbReference type="ARBA" id="ARBA00022484"/>
    </source>
</evidence>
<evidence type="ECO:0000256" key="1">
    <source>
        <dbReference type="ARBA" id="ARBA00012494"/>
    </source>
</evidence>